<keyword evidence="4 12" id="KW-0894">Sodium channel</keyword>
<evidence type="ECO:0000256" key="1">
    <source>
        <dbReference type="ARBA" id="ARBA00004141"/>
    </source>
</evidence>
<keyword evidence="11 12" id="KW-0407">Ion channel</keyword>
<keyword evidence="3 12" id="KW-0813">Transport</keyword>
<keyword evidence="9 13" id="KW-0472">Membrane</keyword>
<evidence type="ECO:0000256" key="5">
    <source>
        <dbReference type="ARBA" id="ARBA00022692"/>
    </source>
</evidence>
<evidence type="ECO:0000256" key="2">
    <source>
        <dbReference type="ARBA" id="ARBA00007193"/>
    </source>
</evidence>
<keyword evidence="6 13" id="KW-1133">Transmembrane helix</keyword>
<dbReference type="Proteomes" id="UP000728032">
    <property type="component" value="Unassembled WGS sequence"/>
</dbReference>
<comment type="subcellular location">
    <subcellularLocation>
        <location evidence="1">Membrane</location>
        <topology evidence="1">Multi-pass membrane protein</topology>
    </subcellularLocation>
</comment>
<evidence type="ECO:0000256" key="11">
    <source>
        <dbReference type="ARBA" id="ARBA00023303"/>
    </source>
</evidence>
<reference evidence="14" key="1">
    <citation type="submission" date="2020-11" db="EMBL/GenBank/DDBJ databases">
        <authorList>
            <person name="Tran Van P."/>
        </authorList>
    </citation>
    <scope>NUCLEOTIDE SEQUENCE</scope>
</reference>
<keyword evidence="5 12" id="KW-0812">Transmembrane</keyword>
<evidence type="ECO:0000256" key="3">
    <source>
        <dbReference type="ARBA" id="ARBA00022448"/>
    </source>
</evidence>
<evidence type="ECO:0000256" key="12">
    <source>
        <dbReference type="RuleBase" id="RU000679"/>
    </source>
</evidence>
<dbReference type="Pfam" id="PF00858">
    <property type="entry name" value="ASC"/>
    <property type="match status" value="1"/>
</dbReference>
<evidence type="ECO:0000313" key="14">
    <source>
        <dbReference type="EMBL" id="CAD7658722.1"/>
    </source>
</evidence>
<evidence type="ECO:0000256" key="13">
    <source>
        <dbReference type="SAM" id="Phobius"/>
    </source>
</evidence>
<protein>
    <submittedName>
        <fullName evidence="14">Uncharacterized protein</fullName>
    </submittedName>
</protein>
<dbReference type="OrthoDB" id="6412422at2759"/>
<evidence type="ECO:0000313" key="15">
    <source>
        <dbReference type="Proteomes" id="UP000728032"/>
    </source>
</evidence>
<dbReference type="AlphaFoldDB" id="A0A7R9MEH7"/>
<keyword evidence="8 12" id="KW-0406">Ion transport</keyword>
<dbReference type="GO" id="GO:0005886">
    <property type="term" value="C:plasma membrane"/>
    <property type="evidence" value="ECO:0007669"/>
    <property type="project" value="TreeGrafter"/>
</dbReference>
<gene>
    <name evidence="14" type="ORF">ONB1V03_LOCUS15342</name>
</gene>
<organism evidence="14">
    <name type="scientific">Oppiella nova</name>
    <dbReference type="NCBI Taxonomy" id="334625"/>
    <lineage>
        <taxon>Eukaryota</taxon>
        <taxon>Metazoa</taxon>
        <taxon>Ecdysozoa</taxon>
        <taxon>Arthropoda</taxon>
        <taxon>Chelicerata</taxon>
        <taxon>Arachnida</taxon>
        <taxon>Acari</taxon>
        <taxon>Acariformes</taxon>
        <taxon>Sarcoptiformes</taxon>
        <taxon>Oribatida</taxon>
        <taxon>Brachypylina</taxon>
        <taxon>Oppioidea</taxon>
        <taxon>Oppiidae</taxon>
        <taxon>Oppiella</taxon>
    </lineage>
</organism>
<dbReference type="GO" id="GO:0015280">
    <property type="term" value="F:ligand-gated sodium channel activity"/>
    <property type="evidence" value="ECO:0007669"/>
    <property type="project" value="TreeGrafter"/>
</dbReference>
<proteinExistence type="inferred from homology"/>
<name>A0A7R9MEH7_9ACAR</name>
<evidence type="ECO:0000256" key="10">
    <source>
        <dbReference type="ARBA" id="ARBA00023201"/>
    </source>
</evidence>
<dbReference type="Gene3D" id="1.10.287.770">
    <property type="entry name" value="YojJ-like"/>
    <property type="match status" value="1"/>
</dbReference>
<evidence type="ECO:0000256" key="7">
    <source>
        <dbReference type="ARBA" id="ARBA00023053"/>
    </source>
</evidence>
<comment type="similarity">
    <text evidence="2 12">Belongs to the amiloride-sensitive sodium channel (TC 1.A.6) family.</text>
</comment>
<dbReference type="InterPro" id="IPR001873">
    <property type="entry name" value="ENaC"/>
</dbReference>
<evidence type="ECO:0000256" key="4">
    <source>
        <dbReference type="ARBA" id="ARBA00022461"/>
    </source>
</evidence>
<evidence type="ECO:0000256" key="6">
    <source>
        <dbReference type="ARBA" id="ARBA00022989"/>
    </source>
</evidence>
<feature type="transmembrane region" description="Helical" evidence="13">
    <location>
        <begin position="234"/>
        <end position="256"/>
    </location>
</feature>
<keyword evidence="10 12" id="KW-0739">Sodium transport</keyword>
<accession>A0A7R9MEH7</accession>
<dbReference type="EMBL" id="CAJPVJ010015679">
    <property type="protein sequence ID" value="CAG2175908.1"/>
    <property type="molecule type" value="Genomic_DNA"/>
</dbReference>
<keyword evidence="15" id="KW-1185">Reference proteome</keyword>
<keyword evidence="7" id="KW-0915">Sodium</keyword>
<sequence length="343" mass="40504">MTIDDVPPSEDGDPYVPQMYAIAYHPKALSYIISLDRATIKPGTNFDLLVSQTNQRLLGWPYNTDCRIYQDQKRWRWYKSNYECIDKCLSRKLLRRCGCVYKHSEGERMTKWLPNTTDANWMQSRKFCKQIVNSTDVCHNTKAFDQQIARHSECSIKGICNNDCYEEYYRSEVKETFWDKDIDGTNETEKDDDYYFFGETPPLFTKAMKNESFGTLNIKRKDVADITYEHTREMIFVEFVCYFGGLLGLWLGVSILDMYHQLLVWWGEAPIEYRKWLDRQRVLMNAQVKPGSDNKNGNVSLISDNLKTYLSIGENVRNNDNKQEITNGYNTQYDNQYTRYQYN</sequence>
<dbReference type="EMBL" id="OC930504">
    <property type="protein sequence ID" value="CAD7658722.1"/>
    <property type="molecule type" value="Genomic_DNA"/>
</dbReference>
<dbReference type="PANTHER" id="PTHR11690">
    <property type="entry name" value="AMILORIDE-SENSITIVE SODIUM CHANNEL-RELATED"/>
    <property type="match status" value="1"/>
</dbReference>
<evidence type="ECO:0000256" key="9">
    <source>
        <dbReference type="ARBA" id="ARBA00023136"/>
    </source>
</evidence>
<evidence type="ECO:0000256" key="8">
    <source>
        <dbReference type="ARBA" id="ARBA00023065"/>
    </source>
</evidence>